<accession>U7DAI9</accession>
<dbReference type="InterPro" id="IPR045378">
    <property type="entry name" value="LNT_N"/>
</dbReference>
<feature type="domain" description="CN hydrolase" evidence="10">
    <location>
        <begin position="228"/>
        <end position="475"/>
    </location>
</feature>
<keyword evidence="7 9" id="KW-0472">Membrane</keyword>
<dbReference type="AlphaFoldDB" id="U7DAI9"/>
<dbReference type="SUPFAM" id="SSF56317">
    <property type="entry name" value="Carbon-nitrogen hydrolase"/>
    <property type="match status" value="1"/>
</dbReference>
<dbReference type="HAMAP" id="MF_01148">
    <property type="entry name" value="Lnt"/>
    <property type="match status" value="1"/>
</dbReference>
<comment type="function">
    <text evidence="9">Catalyzes the phospholipid dependent N-acylation of the N-terminal cysteine of apolipoprotein, the last step in lipoprotein maturation.</text>
</comment>
<keyword evidence="12" id="KW-1185">Reference proteome</keyword>
<dbReference type="Gene3D" id="3.60.110.10">
    <property type="entry name" value="Carbon-nitrogen hydrolase"/>
    <property type="match status" value="1"/>
</dbReference>
<keyword evidence="5 9" id="KW-0812">Transmembrane</keyword>
<dbReference type="GO" id="GO:0016410">
    <property type="term" value="F:N-acyltransferase activity"/>
    <property type="evidence" value="ECO:0007669"/>
    <property type="project" value="UniProtKB-UniRule"/>
</dbReference>
<dbReference type="GO" id="GO:0042158">
    <property type="term" value="P:lipoprotein biosynthetic process"/>
    <property type="evidence" value="ECO:0007669"/>
    <property type="project" value="UniProtKB-UniRule"/>
</dbReference>
<keyword evidence="4 9" id="KW-0808">Transferase</keyword>
<dbReference type="eggNOG" id="COG0815">
    <property type="taxonomic scope" value="Bacteria"/>
</dbReference>
<dbReference type="OrthoDB" id="9804277at2"/>
<comment type="catalytic activity">
    <reaction evidence="9">
        <text>N-terminal S-1,2-diacyl-sn-glyceryl-L-cysteinyl-[lipoprotein] + a glycerophospholipid = N-acyl-S-1,2-diacyl-sn-glyceryl-L-cysteinyl-[lipoprotein] + a 2-acyl-sn-glycero-3-phospholipid + H(+)</text>
        <dbReference type="Rhea" id="RHEA:48228"/>
        <dbReference type="Rhea" id="RHEA-COMP:14681"/>
        <dbReference type="Rhea" id="RHEA-COMP:14684"/>
        <dbReference type="ChEBI" id="CHEBI:15378"/>
        <dbReference type="ChEBI" id="CHEBI:136912"/>
        <dbReference type="ChEBI" id="CHEBI:140656"/>
        <dbReference type="ChEBI" id="CHEBI:140657"/>
        <dbReference type="ChEBI" id="CHEBI:140660"/>
        <dbReference type="EC" id="2.3.1.269"/>
    </reaction>
</comment>
<keyword evidence="11" id="KW-0449">Lipoprotein</keyword>
<evidence type="ECO:0000259" key="10">
    <source>
        <dbReference type="PROSITE" id="PS50263"/>
    </source>
</evidence>
<evidence type="ECO:0000256" key="5">
    <source>
        <dbReference type="ARBA" id="ARBA00022692"/>
    </source>
</evidence>
<comment type="pathway">
    <text evidence="9">Protein modification; lipoprotein biosynthesis (N-acyl transfer).</text>
</comment>
<dbReference type="EC" id="2.3.1.269" evidence="9"/>
<feature type="transmembrane region" description="Helical" evidence="9">
    <location>
        <begin position="488"/>
        <end position="505"/>
    </location>
</feature>
<feature type="transmembrane region" description="Helical" evidence="9">
    <location>
        <begin position="66"/>
        <end position="85"/>
    </location>
</feature>
<dbReference type="Proteomes" id="UP000017148">
    <property type="component" value="Unassembled WGS sequence"/>
</dbReference>
<keyword evidence="8 9" id="KW-0012">Acyltransferase</keyword>
<dbReference type="InterPro" id="IPR036526">
    <property type="entry name" value="C-N_Hydrolase_sf"/>
</dbReference>
<keyword evidence="3 9" id="KW-1003">Cell membrane</keyword>
<name>U7DAI9_9BACT</name>
<feature type="transmembrane region" description="Helical" evidence="9">
    <location>
        <begin position="7"/>
        <end position="23"/>
    </location>
</feature>
<evidence type="ECO:0000256" key="3">
    <source>
        <dbReference type="ARBA" id="ARBA00022475"/>
    </source>
</evidence>
<comment type="subcellular location">
    <subcellularLocation>
        <location evidence="1 9">Cell membrane</location>
        <topology evidence="1 9">Multi-pass membrane protein</topology>
    </subcellularLocation>
</comment>
<sequence length="515" mass="58365">MGVMQRGAWMFWIVLCGGIYGFFSPPLNSEYTVLFYPLPFISLAGVLGLFHTVWSYGGKKGACASWLWGVSSVATGTYWILAVDVVDIPGIMFLGLVLMSLFLGLWSLLFWVVGRFFVRHIPGLFWLFIPVVWVVLDYGRTMGQLSFPWHFPAHALVHFHAFAQLSSLTGVWGMTFVALLPLAILYQFFRTRQRRLLWYFFAVLCGSIGIIVWGYGRVESTTTGDRTLYVGIIQPDIDKVHWDGWVSLERSLRVMDSLVSAAYRDGAEMIVLPESALFTYLSSDTRVQHRVNQWRQRYGIPVIAGALDRRTGEEGYAYYNGAFYFPPETSHFYTYYKHKLVPYGESAPLAWLFPLINPRDLGGGDFTPGTEQVIWEIDTLHFLPYICYEAIYPSFIGRKTDRAHILVNITNDRWFGLGVGPYQHKNIARLRSIETGLPLIRAANNGISFVTDATGAIQQATSLGTREYLVAPLAVETRSGLYVRWGDWFIPAVVLLLFVVSVAEVKRKGRQENSD</sequence>
<reference evidence="11 12" key="1">
    <citation type="journal article" date="2013" name="Environ. Microbiol.">
        <title>Genome analysis of Chitinivibrio alkaliphilus gen. nov., sp. nov., a novel extremely haloalkaliphilic anaerobic chitinolytic bacterium from the candidate phylum Termite Group 3.</title>
        <authorList>
            <person name="Sorokin D.Y."/>
            <person name="Gumerov V.M."/>
            <person name="Rakitin A.L."/>
            <person name="Beletsky A.V."/>
            <person name="Damste J.S."/>
            <person name="Muyzer G."/>
            <person name="Mardanov A.V."/>
            <person name="Ravin N.V."/>
        </authorList>
    </citation>
    <scope>NUCLEOTIDE SEQUENCE [LARGE SCALE GENOMIC DNA]</scope>
    <source>
        <strain evidence="11 12">ACht1</strain>
    </source>
</reference>
<feature type="transmembrane region" description="Helical" evidence="9">
    <location>
        <begin position="124"/>
        <end position="141"/>
    </location>
</feature>
<gene>
    <name evidence="9" type="primary">lnt</name>
    <name evidence="11" type="ORF">CALK_1608</name>
</gene>
<evidence type="ECO:0000313" key="11">
    <source>
        <dbReference type="EMBL" id="ERP31410.1"/>
    </source>
</evidence>
<dbReference type="UniPathway" id="UPA00666"/>
<evidence type="ECO:0000256" key="4">
    <source>
        <dbReference type="ARBA" id="ARBA00022679"/>
    </source>
</evidence>
<dbReference type="InterPro" id="IPR003010">
    <property type="entry name" value="C-N_Hydrolase"/>
</dbReference>
<dbReference type="PANTHER" id="PTHR38686">
    <property type="entry name" value="APOLIPOPROTEIN N-ACYLTRANSFERASE"/>
    <property type="match status" value="1"/>
</dbReference>
<evidence type="ECO:0000256" key="1">
    <source>
        <dbReference type="ARBA" id="ARBA00004651"/>
    </source>
</evidence>
<dbReference type="InterPro" id="IPR004563">
    <property type="entry name" value="Apolipo_AcylTrfase"/>
</dbReference>
<evidence type="ECO:0000256" key="6">
    <source>
        <dbReference type="ARBA" id="ARBA00022989"/>
    </source>
</evidence>
<evidence type="ECO:0000256" key="2">
    <source>
        <dbReference type="ARBA" id="ARBA00010065"/>
    </source>
</evidence>
<dbReference type="Pfam" id="PF00795">
    <property type="entry name" value="CN_hydrolase"/>
    <property type="match status" value="1"/>
</dbReference>
<evidence type="ECO:0000256" key="8">
    <source>
        <dbReference type="ARBA" id="ARBA00023315"/>
    </source>
</evidence>
<keyword evidence="6 9" id="KW-1133">Transmembrane helix</keyword>
<evidence type="ECO:0000256" key="7">
    <source>
        <dbReference type="ARBA" id="ARBA00023136"/>
    </source>
</evidence>
<evidence type="ECO:0000256" key="9">
    <source>
        <dbReference type="HAMAP-Rule" id="MF_01148"/>
    </source>
</evidence>
<protein>
    <recommendedName>
        <fullName evidence="9">Apolipoprotein N-acyltransferase</fullName>
        <shortName evidence="9">ALP N-acyltransferase</shortName>
        <ecNumber evidence="9">2.3.1.269</ecNumber>
    </recommendedName>
</protein>
<organism evidence="11 12">
    <name type="scientific">Chitinivibrio alkaliphilus ACht1</name>
    <dbReference type="NCBI Taxonomy" id="1313304"/>
    <lineage>
        <taxon>Bacteria</taxon>
        <taxon>Pseudomonadati</taxon>
        <taxon>Fibrobacterota</taxon>
        <taxon>Chitinivibrionia</taxon>
        <taxon>Chitinivibrionales</taxon>
        <taxon>Chitinivibrionaceae</taxon>
        <taxon>Chitinivibrio</taxon>
    </lineage>
</organism>
<dbReference type="CDD" id="cd07571">
    <property type="entry name" value="ALP_N-acyl_transferase"/>
    <property type="match status" value="1"/>
</dbReference>
<proteinExistence type="inferred from homology"/>
<feature type="transmembrane region" description="Helical" evidence="9">
    <location>
        <begin position="35"/>
        <end position="54"/>
    </location>
</feature>
<dbReference type="GO" id="GO:0005886">
    <property type="term" value="C:plasma membrane"/>
    <property type="evidence" value="ECO:0007669"/>
    <property type="project" value="UniProtKB-SubCell"/>
</dbReference>
<evidence type="ECO:0000313" key="12">
    <source>
        <dbReference type="Proteomes" id="UP000017148"/>
    </source>
</evidence>
<comment type="similarity">
    <text evidence="2 9">Belongs to the CN hydrolase family. Apolipoprotein N-acyltransferase subfamily.</text>
</comment>
<dbReference type="STRING" id="1313304.CALK_1608"/>
<dbReference type="PROSITE" id="PS50263">
    <property type="entry name" value="CN_HYDROLASE"/>
    <property type="match status" value="1"/>
</dbReference>
<dbReference type="Pfam" id="PF20154">
    <property type="entry name" value="LNT_N"/>
    <property type="match status" value="1"/>
</dbReference>
<feature type="transmembrane region" description="Helical" evidence="9">
    <location>
        <begin position="196"/>
        <end position="216"/>
    </location>
</feature>
<comment type="caution">
    <text evidence="11">The sequence shown here is derived from an EMBL/GenBank/DDBJ whole genome shotgun (WGS) entry which is preliminary data.</text>
</comment>
<dbReference type="EMBL" id="ASJR01000013">
    <property type="protein sequence ID" value="ERP31410.1"/>
    <property type="molecule type" value="Genomic_DNA"/>
</dbReference>
<dbReference type="RefSeq" id="WP_022637059.1">
    <property type="nucleotide sequence ID" value="NZ_ASJR01000013.1"/>
</dbReference>
<feature type="transmembrane region" description="Helical" evidence="9">
    <location>
        <begin position="91"/>
        <end position="112"/>
    </location>
</feature>
<dbReference type="NCBIfam" id="TIGR00546">
    <property type="entry name" value="lnt"/>
    <property type="match status" value="1"/>
</dbReference>
<dbReference type="PANTHER" id="PTHR38686:SF1">
    <property type="entry name" value="APOLIPOPROTEIN N-ACYLTRANSFERASE"/>
    <property type="match status" value="1"/>
</dbReference>
<feature type="transmembrane region" description="Helical" evidence="9">
    <location>
        <begin position="161"/>
        <end position="184"/>
    </location>
</feature>